<gene>
    <name evidence="2" type="ORF">C8E01_11523</name>
</gene>
<proteinExistence type="predicted"/>
<comment type="caution">
    <text evidence="2">The sequence shown here is derived from an EMBL/GenBank/DDBJ whole genome shotgun (WGS) entry which is preliminary data.</text>
</comment>
<evidence type="ECO:0000313" key="3">
    <source>
        <dbReference type="Proteomes" id="UP000245466"/>
    </source>
</evidence>
<keyword evidence="1" id="KW-1133">Transmembrane helix</keyword>
<dbReference type="Proteomes" id="UP000245466">
    <property type="component" value="Unassembled WGS sequence"/>
</dbReference>
<keyword evidence="3" id="KW-1185">Reference proteome</keyword>
<keyword evidence="1" id="KW-0812">Transmembrane</keyword>
<protein>
    <submittedName>
        <fullName evidence="2">Uncharacterized protein</fullName>
    </submittedName>
</protein>
<evidence type="ECO:0000256" key="1">
    <source>
        <dbReference type="SAM" id="Phobius"/>
    </source>
</evidence>
<reference evidence="2 3" key="1">
    <citation type="submission" date="2018-04" db="EMBL/GenBank/DDBJ databases">
        <title>Genomic Encyclopedia of Type Strains, Phase IV (KMG-IV): sequencing the most valuable type-strain genomes for metagenomic binning, comparative biology and taxonomic classification.</title>
        <authorList>
            <person name="Goeker M."/>
        </authorList>
    </citation>
    <scope>NUCLEOTIDE SEQUENCE [LARGE SCALE GENOMIC DNA]</scope>
    <source>
        <strain evidence="2 3">DSM 100231</strain>
    </source>
</reference>
<organism evidence="2 3">
    <name type="scientific">Pontibacter virosus</name>
    <dbReference type="NCBI Taxonomy" id="1765052"/>
    <lineage>
        <taxon>Bacteria</taxon>
        <taxon>Pseudomonadati</taxon>
        <taxon>Bacteroidota</taxon>
        <taxon>Cytophagia</taxon>
        <taxon>Cytophagales</taxon>
        <taxon>Hymenobacteraceae</taxon>
        <taxon>Pontibacter</taxon>
    </lineage>
</organism>
<evidence type="ECO:0000313" key="2">
    <source>
        <dbReference type="EMBL" id="PVY38686.1"/>
    </source>
</evidence>
<name>A0A2U1AQK7_9BACT</name>
<feature type="transmembrane region" description="Helical" evidence="1">
    <location>
        <begin position="79"/>
        <end position="98"/>
    </location>
</feature>
<accession>A0A2U1AQK7</accession>
<dbReference type="EMBL" id="QEKI01000015">
    <property type="protein sequence ID" value="PVY38686.1"/>
    <property type="molecule type" value="Genomic_DNA"/>
</dbReference>
<keyword evidence="1" id="KW-0472">Membrane</keyword>
<sequence>MTEVSSIENLFSSVYASLMNKYAVTNLPKKGFNIVKFSRNEKGFLTKNVENNLSIFIQILRLDYKQTGINYDQKDRLSIMLFLIGFILIISDILIFRLNNSAHA</sequence>
<dbReference type="AlphaFoldDB" id="A0A2U1AQK7"/>